<dbReference type="GO" id="GO:0031436">
    <property type="term" value="C:BRCA1-BARD1 complex"/>
    <property type="evidence" value="ECO:0007669"/>
    <property type="project" value="TreeGrafter"/>
</dbReference>
<sequence length="196" mass="20732">MKTKTDFMLATIALAFTLVVSMGLGGAQGGNAVALRAAASRGEVEVVRSLLEGGTSVDEVNEYGATALILACMRGHADVVRVLLEAGADPDLADGFYRLKPLEWATENAHEDVISLLFGSGAAGFDQLLSNAVDAGDTDKVAELLEMHVPSAEILSMVLQRAIEARNRSLGELLMSFGAVPPPPEILNLNTEILRR</sequence>
<dbReference type="SUPFAM" id="SSF48403">
    <property type="entry name" value="Ankyrin repeat"/>
    <property type="match status" value="1"/>
</dbReference>
<organism evidence="3">
    <name type="scientific">marine metagenome</name>
    <dbReference type="NCBI Taxonomy" id="408172"/>
    <lineage>
        <taxon>unclassified sequences</taxon>
        <taxon>metagenomes</taxon>
        <taxon>ecological metagenomes</taxon>
    </lineage>
</organism>
<dbReference type="GO" id="GO:0085020">
    <property type="term" value="P:protein K6-linked ubiquitination"/>
    <property type="evidence" value="ECO:0007669"/>
    <property type="project" value="TreeGrafter"/>
</dbReference>
<keyword evidence="1" id="KW-0677">Repeat</keyword>
<proteinExistence type="predicted"/>
<reference evidence="3" key="1">
    <citation type="submission" date="2018-05" db="EMBL/GenBank/DDBJ databases">
        <authorList>
            <person name="Lanie J.A."/>
            <person name="Ng W.-L."/>
            <person name="Kazmierczak K.M."/>
            <person name="Andrzejewski T.M."/>
            <person name="Davidsen T.M."/>
            <person name="Wayne K.J."/>
            <person name="Tettelin H."/>
            <person name="Glass J.I."/>
            <person name="Rusch D."/>
            <person name="Podicherti R."/>
            <person name="Tsui H.-C.T."/>
            <person name="Winkler M.E."/>
        </authorList>
    </citation>
    <scope>NUCLEOTIDE SEQUENCE</scope>
</reference>
<dbReference type="InterPro" id="IPR036770">
    <property type="entry name" value="Ankyrin_rpt-contain_sf"/>
</dbReference>
<dbReference type="SMART" id="SM00248">
    <property type="entry name" value="ANK"/>
    <property type="match status" value="3"/>
</dbReference>
<dbReference type="Gene3D" id="1.25.40.20">
    <property type="entry name" value="Ankyrin repeat-containing domain"/>
    <property type="match status" value="1"/>
</dbReference>
<evidence type="ECO:0000313" key="3">
    <source>
        <dbReference type="EMBL" id="SVB10972.1"/>
    </source>
</evidence>
<name>A0A382BCF9_9ZZZZ</name>
<gene>
    <name evidence="3" type="ORF">METZ01_LOCUS163826</name>
</gene>
<protein>
    <submittedName>
        <fullName evidence="3">Uncharacterized protein</fullName>
    </submittedName>
</protein>
<dbReference type="GO" id="GO:0004842">
    <property type="term" value="F:ubiquitin-protein transferase activity"/>
    <property type="evidence" value="ECO:0007669"/>
    <property type="project" value="TreeGrafter"/>
</dbReference>
<dbReference type="PROSITE" id="PS50297">
    <property type="entry name" value="ANK_REP_REGION"/>
    <property type="match status" value="1"/>
</dbReference>
<feature type="non-terminal residue" evidence="3">
    <location>
        <position position="196"/>
    </location>
</feature>
<evidence type="ECO:0000256" key="2">
    <source>
        <dbReference type="ARBA" id="ARBA00023043"/>
    </source>
</evidence>
<keyword evidence="2" id="KW-0040">ANK repeat</keyword>
<dbReference type="GO" id="GO:0070531">
    <property type="term" value="C:BRCA1-A complex"/>
    <property type="evidence" value="ECO:0007669"/>
    <property type="project" value="TreeGrafter"/>
</dbReference>
<dbReference type="EMBL" id="UINC01028993">
    <property type="protein sequence ID" value="SVB10972.1"/>
    <property type="molecule type" value="Genomic_DNA"/>
</dbReference>
<dbReference type="PANTHER" id="PTHR24171">
    <property type="entry name" value="ANKYRIN REPEAT DOMAIN-CONTAINING PROTEIN 39-RELATED"/>
    <property type="match status" value="1"/>
</dbReference>
<dbReference type="InterPro" id="IPR002110">
    <property type="entry name" value="Ankyrin_rpt"/>
</dbReference>
<dbReference type="PROSITE" id="PS50088">
    <property type="entry name" value="ANK_REPEAT"/>
    <property type="match status" value="2"/>
</dbReference>
<evidence type="ECO:0000256" key="1">
    <source>
        <dbReference type="ARBA" id="ARBA00022737"/>
    </source>
</evidence>
<dbReference type="Pfam" id="PF12796">
    <property type="entry name" value="Ank_2"/>
    <property type="match status" value="1"/>
</dbReference>
<dbReference type="PANTHER" id="PTHR24171:SF8">
    <property type="entry name" value="BRCA1-ASSOCIATED RING DOMAIN PROTEIN 1"/>
    <property type="match status" value="1"/>
</dbReference>
<accession>A0A382BCF9</accession>
<dbReference type="AlphaFoldDB" id="A0A382BCF9"/>